<gene>
    <name evidence="3" type="ORF">CLUP02_13236</name>
</gene>
<evidence type="ECO:0000313" key="4">
    <source>
        <dbReference type="Proteomes" id="UP000830671"/>
    </source>
</evidence>
<dbReference type="RefSeq" id="XP_049149325.1">
    <property type="nucleotide sequence ID" value="XM_049292179.1"/>
</dbReference>
<evidence type="ECO:0000256" key="1">
    <source>
        <dbReference type="SAM" id="Coils"/>
    </source>
</evidence>
<feature type="compositionally biased region" description="Polar residues" evidence="2">
    <location>
        <begin position="173"/>
        <end position="186"/>
    </location>
</feature>
<sequence>MCVMTNKDYMLAGVPRILLLLPRIQGGPQIESKAASASSNHLRPIVTIAILQQTHREQHLQPPWQRVAMATQQISSATPIPAADDAASRRAKMRELDRRAQRAARERNKNRIAYLEATIQAMSEQEQSAKIASLMNQLSDMTRQRDTLSKTLSSLETTIQVHREGERADTLQDRASQPEATASNCQPWPGAHESSNAFDIEVEDMPLDVFTPGISAISWGLPVSDVTGHTLATETELANRVPAPPSLALAGNPNLECLPDSPPSRHQGDGVIVPEPDSACECLGSRQDPQSPGLSTTSLWRSANEALGASEMLSRSVLAMEDEMSDDIPVRVILEGWDAVERSGKLPPLWRRLRQTDTLQFRNCPDTERLAILRLMHRLLRYQAEPTVEQCAKLPAWYLSRPSQSLPHSSAIDFFVWPGVRERFVFSQHQYCSNLFWEVFASSFRIMWPFEFRDCYRRNIETRRYCVAPEFEDRIRDINSWTMSSDFFNQFPEMYADIPAYQEVPRLLTWKDARESRLRQSGRVKELETGSSPRSRRNSDMDMLSLATVQNWPAGDFLLSNPSGT</sequence>
<keyword evidence="4" id="KW-1185">Reference proteome</keyword>
<evidence type="ECO:0000256" key="2">
    <source>
        <dbReference type="SAM" id="MobiDB-lite"/>
    </source>
</evidence>
<feature type="region of interest" description="Disordered" evidence="2">
    <location>
        <begin position="162"/>
        <end position="190"/>
    </location>
</feature>
<dbReference type="Pfam" id="PF11905">
    <property type="entry name" value="DUF3425"/>
    <property type="match status" value="1"/>
</dbReference>
<dbReference type="KEGG" id="clup:CLUP02_13236"/>
<protein>
    <recommendedName>
        <fullName evidence="5">BZIP transcription factor</fullName>
    </recommendedName>
</protein>
<evidence type="ECO:0000313" key="3">
    <source>
        <dbReference type="EMBL" id="UQC87717.1"/>
    </source>
</evidence>
<evidence type="ECO:0008006" key="5">
    <source>
        <dbReference type="Google" id="ProtNLM"/>
    </source>
</evidence>
<proteinExistence type="predicted"/>
<dbReference type="AlphaFoldDB" id="A0A9Q8T212"/>
<dbReference type="InterPro" id="IPR021833">
    <property type="entry name" value="DUF3425"/>
</dbReference>
<dbReference type="EMBL" id="CP019479">
    <property type="protein sequence ID" value="UQC87717.1"/>
    <property type="molecule type" value="Genomic_DNA"/>
</dbReference>
<feature type="coiled-coil region" evidence="1">
    <location>
        <begin position="86"/>
        <end position="151"/>
    </location>
</feature>
<accession>A0A9Q8T212</accession>
<dbReference type="Proteomes" id="UP000830671">
    <property type="component" value="Chromosome 7"/>
</dbReference>
<name>A0A9Q8T212_9PEZI</name>
<organism evidence="3 4">
    <name type="scientific">Colletotrichum lupini</name>
    <dbReference type="NCBI Taxonomy" id="145971"/>
    <lineage>
        <taxon>Eukaryota</taxon>
        <taxon>Fungi</taxon>
        <taxon>Dikarya</taxon>
        <taxon>Ascomycota</taxon>
        <taxon>Pezizomycotina</taxon>
        <taxon>Sordariomycetes</taxon>
        <taxon>Hypocreomycetidae</taxon>
        <taxon>Glomerellales</taxon>
        <taxon>Glomerellaceae</taxon>
        <taxon>Colletotrichum</taxon>
        <taxon>Colletotrichum acutatum species complex</taxon>
    </lineage>
</organism>
<dbReference type="PANTHER" id="PTHR37012:SF7">
    <property type="entry name" value="B-ZIP TRANSCRIPTION FACTOR (EUROFUNG)-RELATED"/>
    <property type="match status" value="1"/>
</dbReference>
<feature type="compositionally biased region" description="Basic and acidic residues" evidence="2">
    <location>
        <begin position="162"/>
        <end position="172"/>
    </location>
</feature>
<feature type="region of interest" description="Disordered" evidence="2">
    <location>
        <begin position="521"/>
        <end position="540"/>
    </location>
</feature>
<dbReference type="GeneID" id="73347189"/>
<reference evidence="3" key="1">
    <citation type="journal article" date="2021" name="Mol. Plant Microbe Interact.">
        <title>Complete Genome Sequence of the Plant-Pathogenic Fungus Colletotrichum lupini.</title>
        <authorList>
            <person name="Baroncelli R."/>
            <person name="Pensec F."/>
            <person name="Da Lio D."/>
            <person name="Boufleur T."/>
            <person name="Vicente I."/>
            <person name="Sarrocco S."/>
            <person name="Picot A."/>
            <person name="Baraldi E."/>
            <person name="Sukno S."/>
            <person name="Thon M."/>
            <person name="Le Floch G."/>
        </authorList>
    </citation>
    <scope>NUCLEOTIDE SEQUENCE</scope>
    <source>
        <strain evidence="3">IMI 504893</strain>
    </source>
</reference>
<keyword evidence="1" id="KW-0175">Coiled coil</keyword>
<dbReference type="PANTHER" id="PTHR37012">
    <property type="entry name" value="B-ZIP TRANSCRIPTION FACTOR (EUROFUNG)-RELATED"/>
    <property type="match status" value="1"/>
</dbReference>